<evidence type="ECO:0000313" key="2">
    <source>
        <dbReference type="EMBL" id="RQT16296.1"/>
    </source>
</evidence>
<evidence type="ECO:0000259" key="1">
    <source>
        <dbReference type="Pfam" id="PF00144"/>
    </source>
</evidence>
<dbReference type="Gene3D" id="3.40.710.10">
    <property type="entry name" value="DD-peptidase/beta-lactamase superfamily"/>
    <property type="match status" value="1"/>
</dbReference>
<reference evidence="2 3" key="1">
    <citation type="submission" date="2018-08" db="EMBL/GenBank/DDBJ databases">
        <title>Comparative analysis of Burkholderia isolates from Puerto Rico.</title>
        <authorList>
            <person name="Hall C."/>
            <person name="Sahl J."/>
            <person name="Wagner D."/>
        </authorList>
    </citation>
    <scope>NUCLEOTIDE SEQUENCE [LARGE SCALE GENOMIC DNA]</scope>
    <source>
        <strain evidence="2 3">Bp9025</strain>
    </source>
</reference>
<dbReference type="EMBL" id="QTQV01000007">
    <property type="protein sequence ID" value="RQT16296.1"/>
    <property type="molecule type" value="Genomic_DNA"/>
</dbReference>
<dbReference type="PANTHER" id="PTHR43283">
    <property type="entry name" value="BETA-LACTAMASE-RELATED"/>
    <property type="match status" value="1"/>
</dbReference>
<protein>
    <submittedName>
        <fullName evidence="2">Class C beta-lactamase-related serine hydrolase</fullName>
    </submittedName>
</protein>
<dbReference type="PANTHER" id="PTHR43283:SF7">
    <property type="entry name" value="BETA-LACTAMASE-RELATED DOMAIN-CONTAINING PROTEIN"/>
    <property type="match status" value="1"/>
</dbReference>
<dbReference type="Proteomes" id="UP000277921">
    <property type="component" value="Unassembled WGS sequence"/>
</dbReference>
<name>A0A3N8QAJ5_9BURK</name>
<dbReference type="InterPro" id="IPR050789">
    <property type="entry name" value="Diverse_Enzym_Activities"/>
</dbReference>
<dbReference type="InterPro" id="IPR001466">
    <property type="entry name" value="Beta-lactam-related"/>
</dbReference>
<proteinExistence type="predicted"/>
<comment type="caution">
    <text evidence="2">The sequence shown here is derived from an EMBL/GenBank/DDBJ whole genome shotgun (WGS) entry which is preliminary data.</text>
</comment>
<accession>A0A3N8QAJ5</accession>
<dbReference type="RefSeq" id="WP_124578877.1">
    <property type="nucleotide sequence ID" value="NZ_QTQV01000007.1"/>
</dbReference>
<dbReference type="GO" id="GO:0016787">
    <property type="term" value="F:hydrolase activity"/>
    <property type="evidence" value="ECO:0007669"/>
    <property type="project" value="UniProtKB-KW"/>
</dbReference>
<evidence type="ECO:0000313" key="3">
    <source>
        <dbReference type="Proteomes" id="UP000277921"/>
    </source>
</evidence>
<dbReference type="SUPFAM" id="SSF56601">
    <property type="entry name" value="beta-lactamase/transpeptidase-like"/>
    <property type="match status" value="1"/>
</dbReference>
<feature type="domain" description="Beta-lactamase-related" evidence="1">
    <location>
        <begin position="174"/>
        <end position="395"/>
    </location>
</feature>
<dbReference type="Pfam" id="PF00144">
    <property type="entry name" value="Beta-lactamase"/>
    <property type="match status" value="1"/>
</dbReference>
<organism evidence="2 3">
    <name type="scientific">Burkholderia contaminans</name>
    <dbReference type="NCBI Taxonomy" id="488447"/>
    <lineage>
        <taxon>Bacteria</taxon>
        <taxon>Pseudomonadati</taxon>
        <taxon>Pseudomonadota</taxon>
        <taxon>Betaproteobacteria</taxon>
        <taxon>Burkholderiales</taxon>
        <taxon>Burkholderiaceae</taxon>
        <taxon>Burkholderia</taxon>
        <taxon>Burkholderia cepacia complex</taxon>
    </lineage>
</organism>
<gene>
    <name evidence="2" type="ORF">DF051_14215</name>
</gene>
<keyword evidence="2" id="KW-0378">Hydrolase</keyword>
<sequence length="481" mass="51418">MPDRHPSRVAAAFKMLAATAVLLLVIAAGLLYWALPAATGYASHYLCVRALVGGDGDARALFAREVKPINPLFNFVTYRVDRARQTVEAAGLGVLRSTVALYRPGLGCTIAPADAIDTLRAAGRGLALPPAAADAGYVDHYGNADDVAPADPLPALSAVLDRAMAEPSPASLRNTLAVVVRQDGKLVGERYALGVTANTPLLGWSMTKSVTALLAGVLARDGKLTLTQDHLLDDWAQPGDPRQAIQLRNLLQWTSGLDYQEGYLPGSDTTKMLYQSTDMARFVASRPLKVAPGREVDYQSGGSVLVAKIVARAISPRPLDIVPFARARLFEPLGIRTAMMEPDASGTLVGGSYMLASARDWSKLGQLILQQGVWRGTRIVEPDWVRFMATPQAARHDGRLGAHLWLNAGVDGARRFPSLPADLMMMDGFNHQLVVIVPSCRAVITRLGATVDHSWDTERFVADVMASLPGCAGPATTTAAR</sequence>
<dbReference type="AlphaFoldDB" id="A0A3N8QAJ5"/>
<dbReference type="InterPro" id="IPR012338">
    <property type="entry name" value="Beta-lactam/transpept-like"/>
</dbReference>